<keyword evidence="2" id="KW-1185">Reference proteome</keyword>
<accession>A0ABS0R8S0</accession>
<name>A0ABS0R8S0_9ACTN</name>
<reference evidence="1 2" key="1">
    <citation type="submission" date="2020-12" db="EMBL/GenBank/DDBJ databases">
        <authorList>
            <person name="Kusuma A.B."/>
            <person name="Nouioui I."/>
            <person name="Goodfellow M."/>
        </authorList>
    </citation>
    <scope>NUCLEOTIDE SEQUENCE [LARGE SCALE GENOMIC DNA]</scope>
    <source>
        <strain evidence="1 2">DSM 41764</strain>
    </source>
</reference>
<sequence length="52" mass="5003">MLTLADAIASSESAARPWTAVSLCRPPGSSAAAPVSGGSSSAVALAALLTLF</sequence>
<dbReference type="EMBL" id="JAEEAQ010000087">
    <property type="protein sequence ID" value="MBI0313769.1"/>
    <property type="molecule type" value="Genomic_DNA"/>
</dbReference>
<proteinExistence type="predicted"/>
<evidence type="ECO:0008006" key="3">
    <source>
        <dbReference type="Google" id="ProtNLM"/>
    </source>
</evidence>
<dbReference type="Proteomes" id="UP000638849">
    <property type="component" value="Unassembled WGS sequence"/>
</dbReference>
<comment type="caution">
    <text evidence="1">The sequence shown here is derived from an EMBL/GenBank/DDBJ whole genome shotgun (WGS) entry which is preliminary data.</text>
</comment>
<evidence type="ECO:0000313" key="1">
    <source>
        <dbReference type="EMBL" id="MBI0313769.1"/>
    </source>
</evidence>
<evidence type="ECO:0000313" key="2">
    <source>
        <dbReference type="Proteomes" id="UP000638849"/>
    </source>
</evidence>
<protein>
    <recommendedName>
        <fullName evidence="3">GHMP kinase N-terminal domain-containing protein</fullName>
    </recommendedName>
</protein>
<organism evidence="1 2">
    <name type="scientific">Streptomyces javensis</name>
    <dbReference type="NCBI Taxonomy" id="114698"/>
    <lineage>
        <taxon>Bacteria</taxon>
        <taxon>Bacillati</taxon>
        <taxon>Actinomycetota</taxon>
        <taxon>Actinomycetes</taxon>
        <taxon>Kitasatosporales</taxon>
        <taxon>Streptomycetaceae</taxon>
        <taxon>Streptomyces</taxon>
        <taxon>Streptomyces violaceusniger group</taxon>
    </lineage>
</organism>
<dbReference type="RefSeq" id="WP_198276893.1">
    <property type="nucleotide sequence ID" value="NZ_BAAAIF010000042.1"/>
</dbReference>
<gene>
    <name evidence="1" type="ORF">JBF12_12335</name>
</gene>